<keyword evidence="3 5" id="KW-0378">Hydrolase</keyword>
<evidence type="ECO:0000259" key="8">
    <source>
        <dbReference type="Pfam" id="PF16874"/>
    </source>
</evidence>
<dbReference type="KEGG" id="eec:EcWSU1_04461"/>
<dbReference type="CDD" id="cd14791">
    <property type="entry name" value="GH36"/>
    <property type="match status" value="1"/>
</dbReference>
<dbReference type="GO" id="GO:0004557">
    <property type="term" value="F:alpha-galactosidase activity"/>
    <property type="evidence" value="ECO:0007669"/>
    <property type="project" value="UniProtKB-UniRule"/>
</dbReference>
<dbReference type="eggNOG" id="COG3345">
    <property type="taxonomic scope" value="Bacteria"/>
</dbReference>
<sequence length="728" mass="82717">MVCIRNVSDQHSDHPDDRRGLMHDSIFRLESKAVDLVITTHPFAEILYWGPHLHHFSPQDVVSLSRPVANGRLDVDAPVTLMAELGHGLFGSPGIEGHRQGLDGSPVFKTTHVQHQGQTLTLTAEDEHAGLRLTSELALDASGVLVVRHGLTNLRAQAWQVDRFAVTLPVAERAQDVMAFHGRWIREFQPHRVKLEHDSVVIENRRGRTSHEHFPALIAGTSSFNEMHGDVWGVHLGWSGNHRLRAEVKTDGRRYLQAEALYLPGEMAIEEGETLWTPRLYASYSARGLNGMSQSFHRYLRDNVIRFPENKPRPVHLNTWEGIYFSHDPAYIMRMADEAAALGVERFIIDDGWFKGRNDDHAALGDWYLDEKKYPDGLTPVINHVKKRGMEFGIWIEPEMINPDSDLYRAHPDWVLALPGYTQATGRHQLVLNLNIPQAFDYLVERMSWLLGEHAIDYVKWDMNRELVQPGHHGKAAADAQTRQFYRLLDVLGERFPHIEFESCSSGGGRIDYEVLTRSHRFWASDNNDALERNTIQRGMSYFFPPEVMGAHIGHHKCHATFRQHSIAFRGLTALFGHMGLELDPLTVDAQEREGYRHYAALHKQWREVIHHGTQWRVDMPDASTLAQGIVSEDKTQGLFMVSQLAMPDYTLMMPLRMPGLDAQAQYRITLLDHPNIRLTGEGGHTMRKLPAWMETSQTASGEWLMQAGIALPILDPETAILIGVERV</sequence>
<dbReference type="Pfam" id="PF02065">
    <property type="entry name" value="Melibiase"/>
    <property type="match status" value="1"/>
</dbReference>
<evidence type="ECO:0000313" key="11">
    <source>
        <dbReference type="Proteomes" id="UP000007838"/>
    </source>
</evidence>
<comment type="similarity">
    <text evidence="5">Belongs to the glycosyl hydrolase.</text>
</comment>
<dbReference type="EC" id="3.2.1.22" evidence="2 5"/>
<feature type="domain" description="Glycosyl hydrolase family 36 C-terminal" evidence="8">
    <location>
        <begin position="630"/>
        <end position="713"/>
    </location>
</feature>
<dbReference type="InterPro" id="IPR013780">
    <property type="entry name" value="Glyco_hydro_b"/>
</dbReference>
<evidence type="ECO:0000256" key="2">
    <source>
        <dbReference type="ARBA" id="ARBA00012755"/>
    </source>
</evidence>
<dbReference type="PIRSF" id="PIRSF005536">
    <property type="entry name" value="Agal"/>
    <property type="match status" value="1"/>
</dbReference>
<gene>
    <name evidence="10" type="primary">rafA</name>
    <name evidence="10" type="ORF">EcWSU1_04461</name>
</gene>
<dbReference type="InterPro" id="IPR031704">
    <property type="entry name" value="Glyco_hydro_36_N"/>
</dbReference>
<evidence type="ECO:0000256" key="7">
    <source>
        <dbReference type="PIRSR" id="PIRSR005536-2"/>
    </source>
</evidence>
<dbReference type="Proteomes" id="UP000007838">
    <property type="component" value="Chromosome"/>
</dbReference>
<accession>G8LLS8</accession>
<dbReference type="EMBL" id="CP002886">
    <property type="protein sequence ID" value="AEW75888.1"/>
    <property type="molecule type" value="Genomic_DNA"/>
</dbReference>
<dbReference type="Pfam" id="PF16874">
    <property type="entry name" value="Glyco_hydro_36C"/>
    <property type="match status" value="1"/>
</dbReference>
<feature type="binding site" evidence="7">
    <location>
        <position position="427"/>
    </location>
    <ligand>
        <name>substrate</name>
    </ligand>
</feature>
<organism evidence="10 11">
    <name type="scientific">Enterobacter ludwigii</name>
    <dbReference type="NCBI Taxonomy" id="299767"/>
    <lineage>
        <taxon>Bacteria</taxon>
        <taxon>Pseudomonadati</taxon>
        <taxon>Pseudomonadota</taxon>
        <taxon>Gammaproteobacteria</taxon>
        <taxon>Enterobacterales</taxon>
        <taxon>Enterobacteriaceae</taxon>
        <taxon>Enterobacter</taxon>
        <taxon>Enterobacter cloacae complex</taxon>
    </lineage>
</organism>
<protein>
    <recommendedName>
        <fullName evidence="2 5">Alpha-galactosidase</fullName>
        <ecNumber evidence="2 5">3.2.1.22</ecNumber>
    </recommendedName>
</protein>
<feature type="active site" description="Nucleophile" evidence="6">
    <location>
        <position position="462"/>
    </location>
</feature>
<evidence type="ECO:0000313" key="10">
    <source>
        <dbReference type="EMBL" id="AEW75888.1"/>
    </source>
</evidence>
<dbReference type="PANTHER" id="PTHR43053:SF3">
    <property type="entry name" value="ALPHA-GALACTOSIDASE C-RELATED"/>
    <property type="match status" value="1"/>
</dbReference>
<dbReference type="PANTHER" id="PTHR43053">
    <property type="entry name" value="GLYCOSIDASE FAMILY 31"/>
    <property type="match status" value="1"/>
</dbReference>
<dbReference type="HOGENOM" id="CLU_009640_3_1_6"/>
<dbReference type="InterPro" id="IPR017853">
    <property type="entry name" value="GH"/>
</dbReference>
<dbReference type="InterPro" id="IPR013785">
    <property type="entry name" value="Aldolase_TIM"/>
</dbReference>
<dbReference type="Gene3D" id="3.20.20.70">
    <property type="entry name" value="Aldolase class I"/>
    <property type="match status" value="1"/>
</dbReference>
<dbReference type="Gene3D" id="2.60.40.1180">
    <property type="entry name" value="Golgi alpha-mannosidase II"/>
    <property type="match status" value="1"/>
</dbReference>
<evidence type="ECO:0000256" key="5">
    <source>
        <dbReference type="PIRNR" id="PIRNR005536"/>
    </source>
</evidence>
<feature type="binding site" evidence="7">
    <location>
        <position position="504"/>
    </location>
    <ligand>
        <name>substrate</name>
    </ligand>
</feature>
<evidence type="ECO:0000256" key="4">
    <source>
        <dbReference type="ARBA" id="ARBA00023295"/>
    </source>
</evidence>
<dbReference type="PRINTS" id="PR00743">
    <property type="entry name" value="GLHYDRLASE36"/>
</dbReference>
<dbReference type="PROSITE" id="PS00512">
    <property type="entry name" value="ALPHA_GALACTOSIDASE"/>
    <property type="match status" value="1"/>
</dbReference>
<evidence type="ECO:0000256" key="3">
    <source>
        <dbReference type="ARBA" id="ARBA00022801"/>
    </source>
</evidence>
<reference evidence="10 11" key="1">
    <citation type="journal article" date="2011" name="Stand. Genomic Sci.">
        <title>Complete genome of the onion pathogen Enterobacter cloacae EcWSU1.</title>
        <authorList>
            <person name="Humann J.L."/>
            <person name="Wildung M."/>
            <person name="Cheng C.H."/>
            <person name="Lee T."/>
            <person name="Stewart J.E."/>
            <person name="Drew J.C."/>
            <person name="Triplett E.W."/>
            <person name="Main D."/>
            <person name="Schroeder B.K."/>
        </authorList>
    </citation>
    <scope>NUCLEOTIDE SEQUENCE [LARGE SCALE GENOMIC DNA]</scope>
    <source>
        <strain evidence="10 11">EcWSU1</strain>
    </source>
</reference>
<feature type="binding site" evidence="7">
    <location>
        <begin position="350"/>
        <end position="351"/>
    </location>
    <ligand>
        <name>substrate</name>
    </ligand>
</feature>
<dbReference type="FunFam" id="3.20.20.70:FF:000118">
    <property type="entry name" value="Alpha-galactosidase"/>
    <property type="match status" value="1"/>
</dbReference>
<feature type="binding site" evidence="7">
    <location>
        <position position="526"/>
    </location>
    <ligand>
        <name>substrate</name>
    </ligand>
</feature>
<feature type="binding site" evidence="7">
    <location>
        <position position="184"/>
    </location>
    <ligand>
        <name>substrate</name>
    </ligand>
</feature>
<evidence type="ECO:0000259" key="9">
    <source>
        <dbReference type="Pfam" id="PF16875"/>
    </source>
</evidence>
<evidence type="ECO:0000256" key="1">
    <source>
        <dbReference type="ARBA" id="ARBA00001255"/>
    </source>
</evidence>
<dbReference type="InterPro" id="IPR050985">
    <property type="entry name" value="Alpha-glycosidase_related"/>
</dbReference>
<dbReference type="InterPro" id="IPR002252">
    <property type="entry name" value="Glyco_hydro_36"/>
</dbReference>
<feature type="binding site" evidence="7">
    <location>
        <begin position="460"/>
        <end position="464"/>
    </location>
    <ligand>
        <name>substrate</name>
    </ligand>
</feature>
<dbReference type="Pfam" id="PF16875">
    <property type="entry name" value="Glyco_hydro_36N"/>
    <property type="match status" value="1"/>
</dbReference>
<name>G8LLS8_9ENTR</name>
<dbReference type="InterPro" id="IPR038417">
    <property type="entry name" value="Alpga-gal_N_sf"/>
</dbReference>
<dbReference type="SUPFAM" id="SSF51445">
    <property type="entry name" value="(Trans)glycosidases"/>
    <property type="match status" value="1"/>
</dbReference>
<dbReference type="InterPro" id="IPR000111">
    <property type="entry name" value="Glyco_hydro_27/36_CS"/>
</dbReference>
<dbReference type="Gene3D" id="2.70.98.60">
    <property type="entry name" value="alpha-galactosidase from lactobacil brevis"/>
    <property type="match status" value="1"/>
</dbReference>
<feature type="active site" description="Proton donor" evidence="6">
    <location>
        <position position="526"/>
    </location>
</feature>
<feature type="domain" description="Glycosyl hydrolase family 36 N-terminal" evidence="9">
    <location>
        <begin position="45"/>
        <end position="261"/>
    </location>
</feature>
<comment type="catalytic activity">
    <reaction evidence="1 5">
        <text>Hydrolysis of terminal, non-reducing alpha-D-galactose residues in alpha-D-galactosides, including galactose oligosaccharides, galactomannans and galactolipids.</text>
        <dbReference type="EC" id="3.2.1.22"/>
    </reaction>
</comment>
<keyword evidence="4 5" id="KW-0326">Glycosidase</keyword>
<proteinExistence type="inferred from homology"/>
<dbReference type="InterPro" id="IPR031705">
    <property type="entry name" value="Glyco_hydro_36_C"/>
</dbReference>
<dbReference type="AlphaFoldDB" id="G8LLS8"/>
<evidence type="ECO:0000256" key="6">
    <source>
        <dbReference type="PIRSR" id="PIRSR005536-1"/>
    </source>
</evidence>
<dbReference type="GO" id="GO:0016052">
    <property type="term" value="P:carbohydrate catabolic process"/>
    <property type="evidence" value="ECO:0007669"/>
    <property type="project" value="InterPro"/>
</dbReference>